<accession>A0A432H2A4</accession>
<proteinExistence type="predicted"/>
<reference evidence="2 3" key="1">
    <citation type="submission" date="2018-06" db="EMBL/GenBank/DDBJ databases">
        <title>Combined omics and stable isotope probing to characterize newly discovered Mariana Back-Arc vent microbial communities.</title>
        <authorList>
            <person name="Trembath-Reichert E."/>
            <person name="Huber J.A."/>
        </authorList>
    </citation>
    <scope>NUCLEOTIDE SEQUENCE [LARGE SCALE GENOMIC DNA]</scope>
    <source>
        <strain evidence="2">MAG 151</strain>
    </source>
</reference>
<gene>
    <name evidence="2" type="ORF">DSY93_05355</name>
</gene>
<evidence type="ECO:0000313" key="2">
    <source>
        <dbReference type="EMBL" id="RTZ90060.1"/>
    </source>
</evidence>
<comment type="caution">
    <text evidence="2">The sequence shown here is derived from an EMBL/GenBank/DDBJ whole genome shotgun (WGS) entry which is preliminary data.</text>
</comment>
<dbReference type="Proteomes" id="UP000288322">
    <property type="component" value="Unassembled WGS sequence"/>
</dbReference>
<keyword evidence="1" id="KW-0472">Membrane</keyword>
<name>A0A432H2A4_9DELT</name>
<dbReference type="EMBL" id="QNZH01000150">
    <property type="protein sequence ID" value="RTZ90060.1"/>
    <property type="molecule type" value="Genomic_DNA"/>
</dbReference>
<organism evidence="2 3">
    <name type="scientific">SAR324 cluster bacterium</name>
    <dbReference type="NCBI Taxonomy" id="2024889"/>
    <lineage>
        <taxon>Bacteria</taxon>
        <taxon>Deltaproteobacteria</taxon>
        <taxon>SAR324 cluster</taxon>
    </lineage>
</organism>
<evidence type="ECO:0000313" key="3">
    <source>
        <dbReference type="Proteomes" id="UP000288322"/>
    </source>
</evidence>
<keyword evidence="1" id="KW-0812">Transmembrane</keyword>
<sequence length="100" mass="11655">MGSHYFPRSWYGGKLLFIDEAVQSGWWLAPIFSNDSHDYRNVPGKSRIGVVAEELSQKEIFSALKKRMTFASPFQFSYLHQLLLVISNILWVVTYQLLKR</sequence>
<dbReference type="AlphaFoldDB" id="A0A432H2A4"/>
<protein>
    <submittedName>
        <fullName evidence="2">Uncharacterized protein</fullName>
    </submittedName>
</protein>
<evidence type="ECO:0000256" key="1">
    <source>
        <dbReference type="SAM" id="Phobius"/>
    </source>
</evidence>
<dbReference type="Gene3D" id="3.20.20.140">
    <property type="entry name" value="Metal-dependent hydrolases"/>
    <property type="match status" value="1"/>
</dbReference>
<keyword evidence="1" id="KW-1133">Transmembrane helix</keyword>
<feature type="transmembrane region" description="Helical" evidence="1">
    <location>
        <begin position="78"/>
        <end position="98"/>
    </location>
</feature>